<evidence type="ECO:0000256" key="1">
    <source>
        <dbReference type="SAM" id="Phobius"/>
    </source>
</evidence>
<gene>
    <name evidence="2" type="ORF">E3C22_20495</name>
</gene>
<dbReference type="OrthoDB" id="8457045at2"/>
<feature type="transmembrane region" description="Helical" evidence="1">
    <location>
        <begin position="44"/>
        <end position="64"/>
    </location>
</feature>
<proteinExistence type="predicted"/>
<sequence>MEDYRNAVNTAVALLILISVLALIFAAWLNRFDPILTKIVFRNFAAIIGLPFAFIGSFAIVALFRQTEGPINFEGFGMKLSGSSGQIVLWVICFLAIAGAIKLLWHGGPSL</sequence>
<keyword evidence="3" id="KW-1185">Reference proteome</keyword>
<dbReference type="RefSeq" id="WP_134763746.1">
    <property type="nucleotide sequence ID" value="NZ_SOZD01000007.1"/>
</dbReference>
<dbReference type="Proteomes" id="UP000298179">
    <property type="component" value="Unassembled WGS sequence"/>
</dbReference>
<organism evidence="2 3">
    <name type="scientific">Jiella endophytica</name>
    <dbReference type="NCBI Taxonomy" id="2558362"/>
    <lineage>
        <taxon>Bacteria</taxon>
        <taxon>Pseudomonadati</taxon>
        <taxon>Pseudomonadota</taxon>
        <taxon>Alphaproteobacteria</taxon>
        <taxon>Hyphomicrobiales</taxon>
        <taxon>Aurantimonadaceae</taxon>
        <taxon>Jiella</taxon>
    </lineage>
</organism>
<feature type="transmembrane region" description="Helical" evidence="1">
    <location>
        <begin position="84"/>
        <end position="105"/>
    </location>
</feature>
<feature type="transmembrane region" description="Helical" evidence="1">
    <location>
        <begin position="12"/>
        <end position="32"/>
    </location>
</feature>
<keyword evidence="1" id="KW-0812">Transmembrane</keyword>
<evidence type="ECO:0000313" key="3">
    <source>
        <dbReference type="Proteomes" id="UP000298179"/>
    </source>
</evidence>
<comment type="caution">
    <text evidence="2">The sequence shown here is derived from an EMBL/GenBank/DDBJ whole genome shotgun (WGS) entry which is preliminary data.</text>
</comment>
<accession>A0A4Y8RBL5</accession>
<dbReference type="AlphaFoldDB" id="A0A4Y8RBL5"/>
<evidence type="ECO:0000313" key="2">
    <source>
        <dbReference type="EMBL" id="TFF19149.1"/>
    </source>
</evidence>
<name>A0A4Y8RBL5_9HYPH</name>
<reference evidence="2 3" key="1">
    <citation type="submission" date="2019-03" db="EMBL/GenBank/DDBJ databases">
        <title>Jiella endophytica sp. nov., a novel endophytic bacterium isolated from root of Ficus microcarpa Linn. f.</title>
        <authorList>
            <person name="Tuo L."/>
        </authorList>
    </citation>
    <scope>NUCLEOTIDE SEQUENCE [LARGE SCALE GENOMIC DNA]</scope>
    <source>
        <strain evidence="2 3">CBS5Q-3</strain>
    </source>
</reference>
<dbReference type="EMBL" id="SOZD01000007">
    <property type="protein sequence ID" value="TFF19149.1"/>
    <property type="molecule type" value="Genomic_DNA"/>
</dbReference>
<protein>
    <submittedName>
        <fullName evidence="2">Uncharacterized protein</fullName>
    </submittedName>
</protein>
<keyword evidence="1" id="KW-1133">Transmembrane helix</keyword>
<keyword evidence="1" id="KW-0472">Membrane</keyword>